<dbReference type="EMBL" id="ML178820">
    <property type="protein sequence ID" value="TFL03528.1"/>
    <property type="molecule type" value="Genomic_DNA"/>
</dbReference>
<feature type="compositionally biased region" description="Polar residues" evidence="1">
    <location>
        <begin position="123"/>
        <end position="148"/>
    </location>
</feature>
<reference evidence="2 3" key="1">
    <citation type="journal article" date="2019" name="Nat. Ecol. Evol.">
        <title>Megaphylogeny resolves global patterns of mushroom evolution.</title>
        <authorList>
            <person name="Varga T."/>
            <person name="Krizsan K."/>
            <person name="Foldi C."/>
            <person name="Dima B."/>
            <person name="Sanchez-Garcia M."/>
            <person name="Sanchez-Ramirez S."/>
            <person name="Szollosi G.J."/>
            <person name="Szarkandi J.G."/>
            <person name="Papp V."/>
            <person name="Albert L."/>
            <person name="Andreopoulos W."/>
            <person name="Angelini C."/>
            <person name="Antonin V."/>
            <person name="Barry K.W."/>
            <person name="Bougher N.L."/>
            <person name="Buchanan P."/>
            <person name="Buyck B."/>
            <person name="Bense V."/>
            <person name="Catcheside P."/>
            <person name="Chovatia M."/>
            <person name="Cooper J."/>
            <person name="Damon W."/>
            <person name="Desjardin D."/>
            <person name="Finy P."/>
            <person name="Geml J."/>
            <person name="Haridas S."/>
            <person name="Hughes K."/>
            <person name="Justo A."/>
            <person name="Karasinski D."/>
            <person name="Kautmanova I."/>
            <person name="Kiss B."/>
            <person name="Kocsube S."/>
            <person name="Kotiranta H."/>
            <person name="LaButti K.M."/>
            <person name="Lechner B.E."/>
            <person name="Liimatainen K."/>
            <person name="Lipzen A."/>
            <person name="Lukacs Z."/>
            <person name="Mihaltcheva S."/>
            <person name="Morgado L.N."/>
            <person name="Niskanen T."/>
            <person name="Noordeloos M.E."/>
            <person name="Ohm R.A."/>
            <person name="Ortiz-Santana B."/>
            <person name="Ovrebo C."/>
            <person name="Racz N."/>
            <person name="Riley R."/>
            <person name="Savchenko A."/>
            <person name="Shiryaev A."/>
            <person name="Soop K."/>
            <person name="Spirin V."/>
            <person name="Szebenyi C."/>
            <person name="Tomsovsky M."/>
            <person name="Tulloss R.E."/>
            <person name="Uehling J."/>
            <person name="Grigoriev I.V."/>
            <person name="Vagvolgyi C."/>
            <person name="Papp T."/>
            <person name="Martin F.M."/>
            <person name="Miettinen O."/>
            <person name="Hibbett D.S."/>
            <person name="Nagy L.G."/>
        </authorList>
    </citation>
    <scope>NUCLEOTIDE SEQUENCE [LARGE SCALE GENOMIC DNA]</scope>
    <source>
        <strain evidence="2 3">CBS 309.79</strain>
    </source>
</reference>
<evidence type="ECO:0000313" key="3">
    <source>
        <dbReference type="Proteomes" id="UP000305067"/>
    </source>
</evidence>
<proteinExistence type="predicted"/>
<feature type="region of interest" description="Disordered" evidence="1">
    <location>
        <begin position="218"/>
        <end position="247"/>
    </location>
</feature>
<evidence type="ECO:0000256" key="1">
    <source>
        <dbReference type="SAM" id="MobiDB-lite"/>
    </source>
</evidence>
<organism evidence="2 3">
    <name type="scientific">Pterulicium gracile</name>
    <dbReference type="NCBI Taxonomy" id="1884261"/>
    <lineage>
        <taxon>Eukaryota</taxon>
        <taxon>Fungi</taxon>
        <taxon>Dikarya</taxon>
        <taxon>Basidiomycota</taxon>
        <taxon>Agaricomycotina</taxon>
        <taxon>Agaricomycetes</taxon>
        <taxon>Agaricomycetidae</taxon>
        <taxon>Agaricales</taxon>
        <taxon>Pleurotineae</taxon>
        <taxon>Pterulaceae</taxon>
        <taxon>Pterulicium</taxon>
    </lineage>
</organism>
<sequence>MYQPSKSSESSSSDSDNTFSSHTTGSSQTSGDGPGAMPELFRSSSAAPRPLPIPPQMGNHTSQDCYSQMSKNCSNANRTSRAPSTMSHQSSIASISTISSTHVGSRTPPICNTTPSPFHDEGTTTSSYDYVSTREATSDNTESTSSYDFRMQQEFSNDTVGSSLDSGSLIRGVIEPSSSCGSMSTLSLPSSVQQQLKGTRGGIASVCGGVVLSPVIESEVGPESSSTGVEMQVGTREERKERPTSMSVKDKIRELEAKMKAAEVG</sequence>
<feature type="region of interest" description="Disordered" evidence="1">
    <location>
        <begin position="1"/>
        <end position="148"/>
    </location>
</feature>
<protein>
    <submittedName>
        <fullName evidence="2">Uncharacterized protein</fullName>
    </submittedName>
</protein>
<feature type="compositionally biased region" description="Low complexity" evidence="1">
    <location>
        <begin position="1"/>
        <end position="31"/>
    </location>
</feature>
<feature type="compositionally biased region" description="Low complexity" evidence="1">
    <location>
        <begin position="84"/>
        <end position="101"/>
    </location>
</feature>
<evidence type="ECO:0000313" key="2">
    <source>
        <dbReference type="EMBL" id="TFL03528.1"/>
    </source>
</evidence>
<dbReference type="AlphaFoldDB" id="A0A5C3QQ65"/>
<keyword evidence="3" id="KW-1185">Reference proteome</keyword>
<feature type="compositionally biased region" description="Polar residues" evidence="1">
    <location>
        <begin position="58"/>
        <end position="83"/>
    </location>
</feature>
<feature type="compositionally biased region" description="Basic and acidic residues" evidence="1">
    <location>
        <begin position="235"/>
        <end position="247"/>
    </location>
</feature>
<gene>
    <name evidence="2" type="ORF">BDV98DRAFT_564359</name>
</gene>
<dbReference type="Proteomes" id="UP000305067">
    <property type="component" value="Unassembled WGS sequence"/>
</dbReference>
<accession>A0A5C3QQ65</accession>
<name>A0A5C3QQ65_9AGAR</name>